<evidence type="ECO:0000313" key="1">
    <source>
        <dbReference type="EMBL" id="ROR01905.1"/>
    </source>
</evidence>
<name>A0A3N1VGB1_9BACT</name>
<reference evidence="1 2" key="1">
    <citation type="submission" date="2018-11" db="EMBL/GenBank/DDBJ databases">
        <title>Genomic Encyclopedia of Type Strains, Phase IV (KMG-IV): sequencing the most valuable type-strain genomes for metagenomic binning, comparative biology and taxonomic classification.</title>
        <authorList>
            <person name="Goeker M."/>
        </authorList>
    </citation>
    <scope>NUCLEOTIDE SEQUENCE [LARGE SCALE GENOMIC DNA]</scope>
    <source>
        <strain evidence="1 2">DSM 22027</strain>
    </source>
</reference>
<keyword evidence="2" id="KW-1185">Reference proteome</keyword>
<organism evidence="1 2">
    <name type="scientific">Desulfosoma caldarium</name>
    <dbReference type="NCBI Taxonomy" id="610254"/>
    <lineage>
        <taxon>Bacteria</taxon>
        <taxon>Pseudomonadati</taxon>
        <taxon>Thermodesulfobacteriota</taxon>
        <taxon>Syntrophobacteria</taxon>
        <taxon>Syntrophobacterales</taxon>
        <taxon>Syntrophobacteraceae</taxon>
        <taxon>Desulfosoma</taxon>
    </lineage>
</organism>
<dbReference type="AlphaFoldDB" id="A0A3N1VGB1"/>
<dbReference type="EMBL" id="RJVA01000010">
    <property type="protein sequence ID" value="ROR01905.1"/>
    <property type="molecule type" value="Genomic_DNA"/>
</dbReference>
<comment type="caution">
    <text evidence="1">The sequence shown here is derived from an EMBL/GenBank/DDBJ whole genome shotgun (WGS) entry which is preliminary data.</text>
</comment>
<evidence type="ECO:0000313" key="2">
    <source>
        <dbReference type="Proteomes" id="UP000276223"/>
    </source>
</evidence>
<protein>
    <submittedName>
        <fullName evidence="1">Uncharacterized protein</fullName>
    </submittedName>
</protein>
<gene>
    <name evidence="1" type="ORF">EDC27_1099</name>
</gene>
<dbReference type="Proteomes" id="UP000276223">
    <property type="component" value="Unassembled WGS sequence"/>
</dbReference>
<accession>A0A3N1VGB1</accession>
<sequence length="47" mass="5524">MSLPDEVQRFKRIFTRRYVHRVKISPALMPLISCLPFGHAHRYRGAA</sequence>
<proteinExistence type="predicted"/>